<comment type="caution">
    <text evidence="2">The sequence shown here is derived from an EMBL/GenBank/DDBJ whole genome shotgun (WGS) entry which is preliminary data.</text>
</comment>
<organism evidence="2 3">
    <name type="scientific">Novimethylophilus kurashikiensis</name>
    <dbReference type="NCBI Taxonomy" id="1825523"/>
    <lineage>
        <taxon>Bacteria</taxon>
        <taxon>Pseudomonadati</taxon>
        <taxon>Pseudomonadota</taxon>
        <taxon>Betaproteobacteria</taxon>
        <taxon>Nitrosomonadales</taxon>
        <taxon>Methylophilaceae</taxon>
        <taxon>Novimethylophilus</taxon>
    </lineage>
</organism>
<gene>
    <name evidence="2" type="ORF">NMK_2856</name>
</gene>
<feature type="transmembrane region" description="Helical" evidence="1">
    <location>
        <begin position="12"/>
        <end position="33"/>
    </location>
</feature>
<dbReference type="RefSeq" id="WP_109016414.1">
    <property type="nucleotide sequence ID" value="NZ_BDOQ01000017.1"/>
</dbReference>
<dbReference type="AlphaFoldDB" id="A0A2R5FEY4"/>
<name>A0A2R5FEY4_9PROT</name>
<dbReference type="Proteomes" id="UP000245081">
    <property type="component" value="Unassembled WGS sequence"/>
</dbReference>
<keyword evidence="1" id="KW-1133">Transmembrane helix</keyword>
<evidence type="ECO:0000313" key="2">
    <source>
        <dbReference type="EMBL" id="GBG15253.1"/>
    </source>
</evidence>
<evidence type="ECO:0000256" key="1">
    <source>
        <dbReference type="SAM" id="Phobius"/>
    </source>
</evidence>
<dbReference type="EMBL" id="BDOQ01000017">
    <property type="protein sequence ID" value="GBG15253.1"/>
    <property type="molecule type" value="Genomic_DNA"/>
</dbReference>
<dbReference type="OrthoDB" id="8536887at2"/>
<proteinExistence type="predicted"/>
<keyword evidence="1" id="KW-0812">Transmembrane</keyword>
<accession>A0A2R5FEY4</accession>
<reference evidence="2 3" key="1">
    <citation type="journal article" date="2018" name="Environ. Microbiol.">
        <title>Isolation and genomic characterization of Novimethylophilus kurashikiensis gen. nov. sp. nov., a new lanthanide-dependent methylotrophic species of Methylophilaceae.</title>
        <authorList>
            <person name="Lv H."/>
            <person name="Sahin N."/>
            <person name="Tani A."/>
        </authorList>
    </citation>
    <scope>NUCLEOTIDE SEQUENCE [LARGE SCALE GENOMIC DNA]</scope>
    <source>
        <strain evidence="2 3">La2-4</strain>
    </source>
</reference>
<keyword evidence="3" id="KW-1185">Reference proteome</keyword>
<evidence type="ECO:0000313" key="3">
    <source>
        <dbReference type="Proteomes" id="UP000245081"/>
    </source>
</evidence>
<sequence length="128" mass="15018">MADEKTYPLTVLAIGFAIFTLIVTIVFFGWWAMKDRFMFGHDQFDQVRWMTPHQDKPCDRGDMVLDLQQHLLKPGMSKRDVAMMLGRPAWEDTAQTEYELGMCQWVVHGLRLYFDADERLLHTAIVQH</sequence>
<keyword evidence="1" id="KW-0472">Membrane</keyword>
<protein>
    <submittedName>
        <fullName evidence="2">Uncharacterized protein</fullName>
    </submittedName>
</protein>